<feature type="compositionally biased region" description="Basic and acidic residues" evidence="9">
    <location>
        <begin position="1"/>
        <end position="12"/>
    </location>
</feature>
<reference evidence="11" key="1">
    <citation type="submission" date="2018-06" db="EMBL/GenBank/DDBJ databases">
        <authorList>
            <person name="Zhirakovskaya E."/>
        </authorList>
    </citation>
    <scope>NUCLEOTIDE SEQUENCE</scope>
</reference>
<keyword evidence="6" id="KW-0067">ATP-binding</keyword>
<dbReference type="CDD" id="cd05387">
    <property type="entry name" value="BY-kinase"/>
    <property type="match status" value="1"/>
</dbReference>
<feature type="compositionally biased region" description="Polar residues" evidence="9">
    <location>
        <begin position="38"/>
        <end position="47"/>
    </location>
</feature>
<dbReference type="InterPro" id="IPR027417">
    <property type="entry name" value="P-loop_NTPase"/>
</dbReference>
<evidence type="ECO:0000256" key="2">
    <source>
        <dbReference type="ARBA" id="ARBA00011903"/>
    </source>
</evidence>
<proteinExistence type="inferred from homology"/>
<comment type="similarity">
    <text evidence="1">Belongs to the CpsD/CapB family.</text>
</comment>
<dbReference type="PANTHER" id="PTHR32309:SF13">
    <property type="entry name" value="FERRIC ENTEROBACTIN TRANSPORT PROTEIN FEPE"/>
    <property type="match status" value="1"/>
</dbReference>
<keyword evidence="7" id="KW-0829">Tyrosine-protein kinase</keyword>
<name>A0A3B1ACW6_9ZZZZ</name>
<evidence type="ECO:0000256" key="4">
    <source>
        <dbReference type="ARBA" id="ARBA00022741"/>
    </source>
</evidence>
<dbReference type="AlphaFoldDB" id="A0A3B1ACW6"/>
<dbReference type="EMBL" id="UOFQ01000201">
    <property type="protein sequence ID" value="VAW90506.1"/>
    <property type="molecule type" value="Genomic_DNA"/>
</dbReference>
<keyword evidence="4" id="KW-0547">Nucleotide-binding</keyword>
<feature type="domain" description="AAA" evidence="10">
    <location>
        <begin position="121"/>
        <end position="259"/>
    </location>
</feature>
<evidence type="ECO:0000256" key="1">
    <source>
        <dbReference type="ARBA" id="ARBA00007316"/>
    </source>
</evidence>
<feature type="compositionally biased region" description="Basic and acidic residues" evidence="9">
    <location>
        <begin position="27"/>
        <end position="37"/>
    </location>
</feature>
<dbReference type="PANTHER" id="PTHR32309">
    <property type="entry name" value="TYROSINE-PROTEIN KINASE"/>
    <property type="match status" value="1"/>
</dbReference>
<evidence type="ECO:0000256" key="9">
    <source>
        <dbReference type="SAM" id="MobiDB-lite"/>
    </source>
</evidence>
<comment type="catalytic activity">
    <reaction evidence="8">
        <text>L-tyrosyl-[protein] + ATP = O-phospho-L-tyrosyl-[protein] + ADP + H(+)</text>
        <dbReference type="Rhea" id="RHEA:10596"/>
        <dbReference type="Rhea" id="RHEA-COMP:10136"/>
        <dbReference type="Rhea" id="RHEA-COMP:20101"/>
        <dbReference type="ChEBI" id="CHEBI:15378"/>
        <dbReference type="ChEBI" id="CHEBI:30616"/>
        <dbReference type="ChEBI" id="CHEBI:46858"/>
        <dbReference type="ChEBI" id="CHEBI:61978"/>
        <dbReference type="ChEBI" id="CHEBI:456216"/>
        <dbReference type="EC" id="2.7.10.2"/>
    </reaction>
</comment>
<feature type="region of interest" description="Disordered" evidence="9">
    <location>
        <begin position="1"/>
        <end position="53"/>
    </location>
</feature>
<evidence type="ECO:0000256" key="8">
    <source>
        <dbReference type="ARBA" id="ARBA00051245"/>
    </source>
</evidence>
<dbReference type="EC" id="2.7.10.2" evidence="2"/>
<gene>
    <name evidence="11" type="ORF">MNBD_GAMMA17-1994</name>
</gene>
<sequence>MSSIERMMERLARQNSEAAEGAVPESVPERRVEKMESASDSLQNRGTTDLKGNFSEGNKMKPLVFQLNRLESEGYLPDNYEDSCQFSEFRKIKRPILKKAFPKEKSEGELPRNLVMISSAVPGEGKTFCAINLMLNIILERDITVLLMDVDCMRRSLSKVFGVEALPGLVDVLEGDTSIEDVIINTEIPQLKLIPAGRAHKHSAELLAGDRMKQLAAEIPERYADRIILMDAPPLLAANDAEILSQYAGQAIIVTEADKTPQSIIQQALICIDTEKTLTGLVLNKRQGGVLAENDSYGYYYSGDEESGRG</sequence>
<evidence type="ECO:0000313" key="11">
    <source>
        <dbReference type="EMBL" id="VAW90506.1"/>
    </source>
</evidence>
<dbReference type="Pfam" id="PF13614">
    <property type="entry name" value="AAA_31"/>
    <property type="match status" value="1"/>
</dbReference>
<keyword evidence="5" id="KW-0418">Kinase</keyword>
<dbReference type="GO" id="GO:0005886">
    <property type="term" value="C:plasma membrane"/>
    <property type="evidence" value="ECO:0007669"/>
    <property type="project" value="TreeGrafter"/>
</dbReference>
<dbReference type="SUPFAM" id="SSF52540">
    <property type="entry name" value="P-loop containing nucleoside triphosphate hydrolases"/>
    <property type="match status" value="1"/>
</dbReference>
<evidence type="ECO:0000256" key="5">
    <source>
        <dbReference type="ARBA" id="ARBA00022777"/>
    </source>
</evidence>
<keyword evidence="3" id="KW-0808">Transferase</keyword>
<evidence type="ECO:0000256" key="6">
    <source>
        <dbReference type="ARBA" id="ARBA00022840"/>
    </source>
</evidence>
<organism evidence="11">
    <name type="scientific">hydrothermal vent metagenome</name>
    <dbReference type="NCBI Taxonomy" id="652676"/>
    <lineage>
        <taxon>unclassified sequences</taxon>
        <taxon>metagenomes</taxon>
        <taxon>ecological metagenomes</taxon>
    </lineage>
</organism>
<evidence type="ECO:0000259" key="10">
    <source>
        <dbReference type="Pfam" id="PF13614"/>
    </source>
</evidence>
<dbReference type="InterPro" id="IPR050445">
    <property type="entry name" value="Bact_polysacc_biosynth/exp"/>
</dbReference>
<dbReference type="InterPro" id="IPR005702">
    <property type="entry name" value="Wzc-like_C"/>
</dbReference>
<protein>
    <recommendedName>
        <fullName evidence="2">non-specific protein-tyrosine kinase</fullName>
        <ecNumber evidence="2">2.7.10.2</ecNumber>
    </recommendedName>
</protein>
<dbReference type="InterPro" id="IPR025669">
    <property type="entry name" value="AAA_dom"/>
</dbReference>
<evidence type="ECO:0000256" key="3">
    <source>
        <dbReference type="ARBA" id="ARBA00022679"/>
    </source>
</evidence>
<evidence type="ECO:0000256" key="7">
    <source>
        <dbReference type="ARBA" id="ARBA00023137"/>
    </source>
</evidence>
<dbReference type="GO" id="GO:0004713">
    <property type="term" value="F:protein tyrosine kinase activity"/>
    <property type="evidence" value="ECO:0007669"/>
    <property type="project" value="TreeGrafter"/>
</dbReference>
<accession>A0A3B1ACW6</accession>
<dbReference type="Gene3D" id="3.40.50.300">
    <property type="entry name" value="P-loop containing nucleotide triphosphate hydrolases"/>
    <property type="match status" value="1"/>
</dbReference>